<evidence type="ECO:0000313" key="1">
    <source>
        <dbReference type="EMBL" id="MFC3809778.1"/>
    </source>
</evidence>
<proteinExistence type="predicted"/>
<protein>
    <submittedName>
        <fullName evidence="1">Uncharacterized protein</fullName>
    </submittedName>
</protein>
<accession>A0ABV7YR04</accession>
<reference evidence="2" key="1">
    <citation type="journal article" date="2019" name="Int. J. Syst. Evol. Microbiol.">
        <title>The Global Catalogue of Microorganisms (GCM) 10K type strain sequencing project: providing services to taxonomists for standard genome sequencing and annotation.</title>
        <authorList>
            <consortium name="The Broad Institute Genomics Platform"/>
            <consortium name="The Broad Institute Genome Sequencing Center for Infectious Disease"/>
            <person name="Wu L."/>
            <person name="Ma J."/>
        </authorList>
    </citation>
    <scope>NUCLEOTIDE SEQUENCE [LARGE SCALE GENOMIC DNA]</scope>
    <source>
        <strain evidence="2">CECT 7956</strain>
    </source>
</reference>
<organism evidence="1 2">
    <name type="scientific">Lacihabitans lacunae</name>
    <dbReference type="NCBI Taxonomy" id="1028214"/>
    <lineage>
        <taxon>Bacteria</taxon>
        <taxon>Pseudomonadati</taxon>
        <taxon>Bacteroidota</taxon>
        <taxon>Cytophagia</taxon>
        <taxon>Cytophagales</taxon>
        <taxon>Leadbetterellaceae</taxon>
        <taxon>Lacihabitans</taxon>
    </lineage>
</organism>
<dbReference type="RefSeq" id="WP_379835265.1">
    <property type="nucleotide sequence ID" value="NZ_JBHRYQ010000001.1"/>
</dbReference>
<dbReference type="Proteomes" id="UP001595616">
    <property type="component" value="Unassembled WGS sequence"/>
</dbReference>
<sequence length="44" mass="5042">MKSSSFEINVWIEARAFTCSLVGSKERNWVNALVFSKVLVLFSF</sequence>
<dbReference type="EMBL" id="JBHRYQ010000001">
    <property type="protein sequence ID" value="MFC3809778.1"/>
    <property type="molecule type" value="Genomic_DNA"/>
</dbReference>
<evidence type="ECO:0000313" key="2">
    <source>
        <dbReference type="Proteomes" id="UP001595616"/>
    </source>
</evidence>
<comment type="caution">
    <text evidence="1">The sequence shown here is derived from an EMBL/GenBank/DDBJ whole genome shotgun (WGS) entry which is preliminary data.</text>
</comment>
<keyword evidence="2" id="KW-1185">Reference proteome</keyword>
<name>A0ABV7YR04_9BACT</name>
<gene>
    <name evidence="1" type="ORF">ACFOOI_03845</name>
</gene>